<feature type="domain" description="HTH lysR-type" evidence="6">
    <location>
        <begin position="13"/>
        <end position="70"/>
    </location>
</feature>
<evidence type="ECO:0000256" key="4">
    <source>
        <dbReference type="ARBA" id="ARBA00023159"/>
    </source>
</evidence>
<evidence type="ECO:0000256" key="2">
    <source>
        <dbReference type="ARBA" id="ARBA00023015"/>
    </source>
</evidence>
<keyword evidence="5" id="KW-0804">Transcription</keyword>
<comment type="caution">
    <text evidence="7">The sequence shown here is derived from an EMBL/GenBank/DDBJ whole genome shotgun (WGS) entry which is preliminary data.</text>
</comment>
<dbReference type="PANTHER" id="PTHR30346">
    <property type="entry name" value="TRANSCRIPTIONAL DUAL REGULATOR HCAR-RELATED"/>
    <property type="match status" value="1"/>
</dbReference>
<dbReference type="EMBL" id="JBIMSO010000038">
    <property type="protein sequence ID" value="MFH5208174.1"/>
    <property type="molecule type" value="Genomic_DNA"/>
</dbReference>
<name>A0ABW7JLU9_9NOCA</name>
<dbReference type="Gene3D" id="3.40.190.10">
    <property type="entry name" value="Periplasmic binding protein-like II"/>
    <property type="match status" value="2"/>
</dbReference>
<dbReference type="PANTHER" id="PTHR30346:SF17">
    <property type="entry name" value="LYSR FAMILY TRANSCRIPTIONAL REGULATOR"/>
    <property type="match status" value="1"/>
</dbReference>
<evidence type="ECO:0000256" key="1">
    <source>
        <dbReference type="ARBA" id="ARBA00009437"/>
    </source>
</evidence>
<dbReference type="PRINTS" id="PR00039">
    <property type="entry name" value="HTHLYSR"/>
</dbReference>
<evidence type="ECO:0000256" key="5">
    <source>
        <dbReference type="ARBA" id="ARBA00023163"/>
    </source>
</evidence>
<sequence>MVHADVSLSDRPLDLHRIKQFQCVASHLGFTRAAEELHLSQQSLSSTVQQLEKQVGATLFNRSGRKVSLTPAGIVLSNGAAAILAAADALARQTHEAGKGASRPFVLGHTPAITAEEVFDLIESVQRRAPEASFTARQIFPDQLAPSLYDGTIDVALRRGVATPHDLAAAVIAYHPVRIAVAHDHRLAAHTIVTLADLRYEKIAVWAPPGASYYTDFILSTCRRAGFEPEFVVNPIQGTPPVTAAVNGRCVAFVTEHVGPALGGRVIVLDLEDAPLPPTQALWLSHTVSPIRDLLMAVWRAPGKRDRLVLESCCP</sequence>
<dbReference type="SUPFAM" id="SSF46785">
    <property type="entry name" value="Winged helix' DNA-binding domain"/>
    <property type="match status" value="1"/>
</dbReference>
<keyword evidence="2" id="KW-0805">Transcription regulation</keyword>
<keyword evidence="3" id="KW-0238">DNA-binding</keyword>
<protein>
    <submittedName>
        <fullName evidence="7">LysR substrate-binding domain-containing protein</fullName>
    </submittedName>
</protein>
<dbReference type="Pfam" id="PF03466">
    <property type="entry name" value="LysR_substrate"/>
    <property type="match status" value="1"/>
</dbReference>
<comment type="similarity">
    <text evidence="1">Belongs to the LysR transcriptional regulatory family.</text>
</comment>
<reference evidence="7 8" key="1">
    <citation type="submission" date="2024-10" db="EMBL/GenBank/DDBJ databases">
        <authorList>
            <person name="Riesco R."/>
        </authorList>
    </citation>
    <scope>NUCLEOTIDE SEQUENCE [LARGE SCALE GENOMIC DNA]</scope>
    <source>
        <strain evidence="7 8">NCIMB 15449</strain>
    </source>
</reference>
<proteinExistence type="inferred from homology"/>
<evidence type="ECO:0000313" key="7">
    <source>
        <dbReference type="EMBL" id="MFH5208174.1"/>
    </source>
</evidence>
<dbReference type="SUPFAM" id="SSF53850">
    <property type="entry name" value="Periplasmic binding protein-like II"/>
    <property type="match status" value="1"/>
</dbReference>
<evidence type="ECO:0000256" key="3">
    <source>
        <dbReference type="ARBA" id="ARBA00023125"/>
    </source>
</evidence>
<dbReference type="RefSeq" id="WP_395113606.1">
    <property type="nucleotide sequence ID" value="NZ_JBIMSO010000038.1"/>
</dbReference>
<dbReference type="InterPro" id="IPR036390">
    <property type="entry name" value="WH_DNA-bd_sf"/>
</dbReference>
<accession>A0ABW7JLU9</accession>
<gene>
    <name evidence="7" type="ORF">ACHIPZ_08125</name>
</gene>
<dbReference type="InterPro" id="IPR000847">
    <property type="entry name" value="LysR_HTH_N"/>
</dbReference>
<evidence type="ECO:0000259" key="6">
    <source>
        <dbReference type="PROSITE" id="PS50931"/>
    </source>
</evidence>
<dbReference type="Gene3D" id="1.10.10.10">
    <property type="entry name" value="Winged helix-like DNA-binding domain superfamily/Winged helix DNA-binding domain"/>
    <property type="match status" value="1"/>
</dbReference>
<dbReference type="CDD" id="cd08414">
    <property type="entry name" value="PBP2_LTTR_aromatics_like"/>
    <property type="match status" value="1"/>
</dbReference>
<dbReference type="InterPro" id="IPR005119">
    <property type="entry name" value="LysR_subst-bd"/>
</dbReference>
<dbReference type="PROSITE" id="PS50931">
    <property type="entry name" value="HTH_LYSR"/>
    <property type="match status" value="1"/>
</dbReference>
<dbReference type="InterPro" id="IPR036388">
    <property type="entry name" value="WH-like_DNA-bd_sf"/>
</dbReference>
<dbReference type="Pfam" id="PF00126">
    <property type="entry name" value="HTH_1"/>
    <property type="match status" value="1"/>
</dbReference>
<organism evidence="7 8">
    <name type="scientific">Antrihabitans spumae</name>
    <dbReference type="NCBI Taxonomy" id="3373370"/>
    <lineage>
        <taxon>Bacteria</taxon>
        <taxon>Bacillati</taxon>
        <taxon>Actinomycetota</taxon>
        <taxon>Actinomycetes</taxon>
        <taxon>Mycobacteriales</taxon>
        <taxon>Nocardiaceae</taxon>
        <taxon>Antrihabitans</taxon>
    </lineage>
</organism>
<keyword evidence="4" id="KW-0010">Activator</keyword>
<dbReference type="Proteomes" id="UP001609175">
    <property type="component" value="Unassembled WGS sequence"/>
</dbReference>
<evidence type="ECO:0000313" key="8">
    <source>
        <dbReference type="Proteomes" id="UP001609175"/>
    </source>
</evidence>